<dbReference type="GO" id="GO:0016987">
    <property type="term" value="F:sigma factor activity"/>
    <property type="evidence" value="ECO:0007669"/>
    <property type="project" value="UniProtKB-KW"/>
</dbReference>
<dbReference type="InterPro" id="IPR039425">
    <property type="entry name" value="RNA_pol_sigma-70-like"/>
</dbReference>
<dbReference type="InterPro" id="IPR014284">
    <property type="entry name" value="RNA_pol_sigma-70_dom"/>
</dbReference>
<accession>A0A3D9IU70</accession>
<dbReference type="PANTHER" id="PTHR43133">
    <property type="entry name" value="RNA POLYMERASE ECF-TYPE SIGMA FACTO"/>
    <property type="match status" value="1"/>
</dbReference>
<dbReference type="Gene3D" id="1.10.10.10">
    <property type="entry name" value="Winged helix-like DNA-binding domain superfamily/Winged helix DNA-binding domain"/>
    <property type="match status" value="1"/>
</dbReference>
<keyword evidence="5" id="KW-0804">Transcription</keyword>
<dbReference type="InterPro" id="IPR036388">
    <property type="entry name" value="WH-like_DNA-bd_sf"/>
</dbReference>
<evidence type="ECO:0000256" key="2">
    <source>
        <dbReference type="ARBA" id="ARBA00023015"/>
    </source>
</evidence>
<dbReference type="InterPro" id="IPR013325">
    <property type="entry name" value="RNA_pol_sigma_r2"/>
</dbReference>
<proteinExistence type="inferred from homology"/>
<evidence type="ECO:0000256" key="4">
    <source>
        <dbReference type="ARBA" id="ARBA00023125"/>
    </source>
</evidence>
<dbReference type="PANTHER" id="PTHR43133:SF60">
    <property type="entry name" value="RNA POLYMERASE SIGMA FACTOR SIGV"/>
    <property type="match status" value="1"/>
</dbReference>
<comment type="similarity">
    <text evidence="1">Belongs to the sigma-70 factor family. ECF subfamily.</text>
</comment>
<dbReference type="CDD" id="cd06171">
    <property type="entry name" value="Sigma70_r4"/>
    <property type="match status" value="1"/>
</dbReference>
<feature type="domain" description="RNA polymerase sigma-70 region 4" evidence="7">
    <location>
        <begin position="121"/>
        <end position="168"/>
    </location>
</feature>
<dbReference type="Pfam" id="PF04545">
    <property type="entry name" value="Sigma70_r4"/>
    <property type="match status" value="1"/>
</dbReference>
<evidence type="ECO:0000259" key="7">
    <source>
        <dbReference type="Pfam" id="PF04545"/>
    </source>
</evidence>
<evidence type="ECO:0000256" key="5">
    <source>
        <dbReference type="ARBA" id="ARBA00023163"/>
    </source>
</evidence>
<dbReference type="Pfam" id="PF04542">
    <property type="entry name" value="Sigma70_r2"/>
    <property type="match status" value="1"/>
</dbReference>
<organism evidence="8 9">
    <name type="scientific">Cohnella phaseoli</name>
    <dbReference type="NCBI Taxonomy" id="456490"/>
    <lineage>
        <taxon>Bacteria</taxon>
        <taxon>Bacillati</taxon>
        <taxon>Bacillota</taxon>
        <taxon>Bacilli</taxon>
        <taxon>Bacillales</taxon>
        <taxon>Paenibacillaceae</taxon>
        <taxon>Cohnella</taxon>
    </lineage>
</organism>
<sequence>MDIDELIELVKLHGKSIYGFCHKLTGNKEDTDDLYQETFLKAMELRLKMDAARNPKAYLISVAVQLHRNHRRKVAWRRRIAPTFELDEAAAGVADLFSRESAPEDAVLSLELRTMIQQAAHRLNDKLRLPLYMYYTADMTVEEIASALKIPSGTVKSRLHKARMAVRKDLEVDVP</sequence>
<dbReference type="EMBL" id="QRDZ01000021">
    <property type="protein sequence ID" value="RED65245.1"/>
    <property type="molecule type" value="Genomic_DNA"/>
</dbReference>
<dbReference type="InterPro" id="IPR007630">
    <property type="entry name" value="RNA_pol_sigma70_r4"/>
</dbReference>
<dbReference type="RefSeq" id="WP_116063165.1">
    <property type="nucleotide sequence ID" value="NZ_QRDZ01000021.1"/>
</dbReference>
<dbReference type="AlphaFoldDB" id="A0A3D9IU70"/>
<comment type="caution">
    <text evidence="8">The sequence shown here is derived from an EMBL/GenBank/DDBJ whole genome shotgun (WGS) entry which is preliminary data.</text>
</comment>
<dbReference type="OrthoDB" id="9794508at2"/>
<keyword evidence="4" id="KW-0238">DNA-binding</keyword>
<dbReference type="NCBIfam" id="TIGR02937">
    <property type="entry name" value="sigma70-ECF"/>
    <property type="match status" value="1"/>
</dbReference>
<keyword evidence="9" id="KW-1185">Reference proteome</keyword>
<dbReference type="Proteomes" id="UP000256977">
    <property type="component" value="Unassembled WGS sequence"/>
</dbReference>
<dbReference type="InterPro" id="IPR007627">
    <property type="entry name" value="RNA_pol_sigma70_r2"/>
</dbReference>
<name>A0A3D9IU70_9BACL</name>
<gene>
    <name evidence="8" type="ORF">DFP98_121137</name>
</gene>
<evidence type="ECO:0000313" key="8">
    <source>
        <dbReference type="EMBL" id="RED65245.1"/>
    </source>
</evidence>
<dbReference type="GO" id="GO:0003677">
    <property type="term" value="F:DNA binding"/>
    <property type="evidence" value="ECO:0007669"/>
    <property type="project" value="UniProtKB-KW"/>
</dbReference>
<dbReference type="SUPFAM" id="SSF88659">
    <property type="entry name" value="Sigma3 and sigma4 domains of RNA polymerase sigma factors"/>
    <property type="match status" value="1"/>
</dbReference>
<dbReference type="SUPFAM" id="SSF88946">
    <property type="entry name" value="Sigma2 domain of RNA polymerase sigma factors"/>
    <property type="match status" value="1"/>
</dbReference>
<dbReference type="InterPro" id="IPR013324">
    <property type="entry name" value="RNA_pol_sigma_r3/r4-like"/>
</dbReference>
<evidence type="ECO:0000313" key="9">
    <source>
        <dbReference type="Proteomes" id="UP000256977"/>
    </source>
</evidence>
<evidence type="ECO:0000256" key="1">
    <source>
        <dbReference type="ARBA" id="ARBA00010641"/>
    </source>
</evidence>
<keyword evidence="3" id="KW-0731">Sigma factor</keyword>
<evidence type="ECO:0000259" key="6">
    <source>
        <dbReference type="Pfam" id="PF04542"/>
    </source>
</evidence>
<protein>
    <submittedName>
        <fullName evidence="8">RNA polymerase sigma-70 factor (ECF subfamily)</fullName>
    </submittedName>
</protein>
<dbReference type="GO" id="GO:0006352">
    <property type="term" value="P:DNA-templated transcription initiation"/>
    <property type="evidence" value="ECO:0007669"/>
    <property type="project" value="InterPro"/>
</dbReference>
<dbReference type="Gene3D" id="1.10.1740.10">
    <property type="match status" value="1"/>
</dbReference>
<reference evidence="8 9" key="1">
    <citation type="submission" date="2018-07" db="EMBL/GenBank/DDBJ databases">
        <title>Genomic Encyclopedia of Type Strains, Phase III (KMG-III): the genomes of soil and plant-associated and newly described type strains.</title>
        <authorList>
            <person name="Whitman W."/>
        </authorList>
    </citation>
    <scope>NUCLEOTIDE SEQUENCE [LARGE SCALE GENOMIC DNA]</scope>
    <source>
        <strain evidence="8 9">CECT 7287</strain>
    </source>
</reference>
<evidence type="ECO:0000256" key="3">
    <source>
        <dbReference type="ARBA" id="ARBA00023082"/>
    </source>
</evidence>
<keyword evidence="2" id="KW-0805">Transcription regulation</keyword>
<feature type="domain" description="RNA polymerase sigma-70 region 2" evidence="6">
    <location>
        <begin position="9"/>
        <end position="76"/>
    </location>
</feature>